<dbReference type="AlphaFoldDB" id="A0A918EDW3"/>
<dbReference type="InterPro" id="IPR038377">
    <property type="entry name" value="Na/Glc_symporter_sf"/>
</dbReference>
<keyword evidence="7" id="KW-0915">Sodium</keyword>
<feature type="transmembrane region" description="Helical" evidence="12">
    <location>
        <begin position="378"/>
        <end position="399"/>
    </location>
</feature>
<comment type="subcellular location">
    <subcellularLocation>
        <location evidence="1">Cell membrane</location>
        <topology evidence="1">Multi-pass membrane protein</topology>
    </subcellularLocation>
</comment>
<dbReference type="Pfam" id="PF00474">
    <property type="entry name" value="SSF"/>
    <property type="match status" value="1"/>
</dbReference>
<comment type="caution">
    <text evidence="13">The sequence shown here is derived from an EMBL/GenBank/DDBJ whole genome shotgun (WGS) entry which is preliminary data.</text>
</comment>
<dbReference type="PANTHER" id="PTHR42985:SF47">
    <property type="entry name" value="INTEGRAL MEMBRANE TRANSPORT PROTEIN"/>
    <property type="match status" value="1"/>
</dbReference>
<feature type="transmembrane region" description="Helical" evidence="12">
    <location>
        <begin position="75"/>
        <end position="97"/>
    </location>
</feature>
<evidence type="ECO:0000256" key="2">
    <source>
        <dbReference type="ARBA" id="ARBA00006434"/>
    </source>
</evidence>
<evidence type="ECO:0000256" key="10">
    <source>
        <dbReference type="ARBA" id="ARBA00023201"/>
    </source>
</evidence>
<keyword evidence="9 12" id="KW-0472">Membrane</keyword>
<feature type="transmembrane region" description="Helical" evidence="12">
    <location>
        <begin position="481"/>
        <end position="504"/>
    </location>
</feature>
<feature type="transmembrane region" description="Helical" evidence="12">
    <location>
        <begin position="6"/>
        <end position="23"/>
    </location>
</feature>
<keyword evidence="14" id="KW-1185">Reference proteome</keyword>
<dbReference type="Proteomes" id="UP000639606">
    <property type="component" value="Unassembled WGS sequence"/>
</dbReference>
<evidence type="ECO:0000256" key="1">
    <source>
        <dbReference type="ARBA" id="ARBA00004651"/>
    </source>
</evidence>
<evidence type="ECO:0000313" key="14">
    <source>
        <dbReference type="Proteomes" id="UP000639606"/>
    </source>
</evidence>
<feature type="transmembrane region" description="Helical" evidence="12">
    <location>
        <begin position="440"/>
        <end position="461"/>
    </location>
</feature>
<evidence type="ECO:0000313" key="13">
    <source>
        <dbReference type="EMBL" id="GGP47567.1"/>
    </source>
</evidence>
<evidence type="ECO:0000256" key="8">
    <source>
        <dbReference type="ARBA" id="ARBA00023065"/>
    </source>
</evidence>
<evidence type="ECO:0000256" key="3">
    <source>
        <dbReference type="ARBA" id="ARBA00022448"/>
    </source>
</evidence>
<reference evidence="13" key="1">
    <citation type="journal article" date="2014" name="Int. J. Syst. Evol. Microbiol.">
        <title>Complete genome sequence of Corynebacterium casei LMG S-19264T (=DSM 44701T), isolated from a smear-ripened cheese.</title>
        <authorList>
            <consortium name="US DOE Joint Genome Institute (JGI-PGF)"/>
            <person name="Walter F."/>
            <person name="Albersmeier A."/>
            <person name="Kalinowski J."/>
            <person name="Ruckert C."/>
        </authorList>
    </citation>
    <scope>NUCLEOTIDE SEQUENCE</scope>
    <source>
        <strain evidence="13">JCM 3313</strain>
    </source>
</reference>
<feature type="transmembrane region" description="Helical" evidence="12">
    <location>
        <begin position="335"/>
        <end position="357"/>
    </location>
</feature>
<evidence type="ECO:0000256" key="11">
    <source>
        <dbReference type="RuleBase" id="RU362091"/>
    </source>
</evidence>
<evidence type="ECO:0000256" key="12">
    <source>
        <dbReference type="SAM" id="Phobius"/>
    </source>
</evidence>
<keyword evidence="6 12" id="KW-1133">Transmembrane helix</keyword>
<dbReference type="InterPro" id="IPR051163">
    <property type="entry name" value="Sodium:Solute_Symporter_SSF"/>
</dbReference>
<dbReference type="RefSeq" id="WP_189222849.1">
    <property type="nucleotide sequence ID" value="NZ_BMRG01000003.1"/>
</dbReference>
<evidence type="ECO:0000256" key="6">
    <source>
        <dbReference type="ARBA" id="ARBA00022989"/>
    </source>
</evidence>
<sequence>MRALDLAIIVLFLVGMPLLGVWIGGRQRSATDYFVSERRISWWVVCVSVVSAETSTLTVLSVPTVAYLATPAAGGMTFLSLAIGYLIGRIVVSFVLLPKYVAGDLITAYGFLGKRFGGGLQSTASVTFLLTRLLADGLRLFATAIPVKVVLAAYGLDASYWAIVLVLGIAMVVYSFLGGVRAVVWVDAIQMLWYVLGAVAVIAVLAGKLPDGWFSGAADAGKFQVLDFAANPLTSPYAILTAFIGGAVLSMASHGADQLIVQRLMATRDVRASQKALIGSGVVVILQFALFLFIGVMLWAFYRGVRPVQDLGLNNNDELFAHFIVNDMPSGLSGFVIAGILAAALSSSLGALASSTVTDVYQRLVRRPLSEAEVFKQGRIWTVVWAGLLIVCAGLFASFTRRGNPIVEQGLSITGFTYGALLGAFLLGLLFRRARQSDAIAAFLTTVAVMALLILGVKFVGPDLALTVDFSAAAPAKQVFALAYPWYTPLGVLVTLLVGGLLSLRHKGSAPPELEEPVTAKAV</sequence>
<keyword evidence="4" id="KW-1003">Cell membrane</keyword>
<feature type="transmembrane region" description="Helical" evidence="12">
    <location>
        <begin position="160"/>
        <end position="184"/>
    </location>
</feature>
<dbReference type="InterPro" id="IPR001734">
    <property type="entry name" value="Na/solute_symporter"/>
</dbReference>
<dbReference type="EMBL" id="BMRG01000003">
    <property type="protein sequence ID" value="GGP47567.1"/>
    <property type="molecule type" value="Genomic_DNA"/>
</dbReference>
<evidence type="ECO:0000256" key="9">
    <source>
        <dbReference type="ARBA" id="ARBA00023136"/>
    </source>
</evidence>
<keyword evidence="10" id="KW-0739">Sodium transport</keyword>
<feature type="transmembrane region" description="Helical" evidence="12">
    <location>
        <begin position="237"/>
        <end position="256"/>
    </location>
</feature>
<keyword evidence="8" id="KW-0406">Ion transport</keyword>
<dbReference type="GO" id="GO:0006814">
    <property type="term" value="P:sodium ion transport"/>
    <property type="evidence" value="ECO:0007669"/>
    <property type="project" value="UniProtKB-KW"/>
</dbReference>
<name>A0A918EDW3_9PSEU</name>
<dbReference type="CDD" id="cd11493">
    <property type="entry name" value="SLC5sbd_NIS-like_u1"/>
    <property type="match status" value="1"/>
</dbReference>
<protein>
    <submittedName>
        <fullName evidence="13">Sodium:solute symporter</fullName>
    </submittedName>
</protein>
<dbReference type="GO" id="GO:0015293">
    <property type="term" value="F:symporter activity"/>
    <property type="evidence" value="ECO:0007669"/>
    <property type="project" value="TreeGrafter"/>
</dbReference>
<organism evidence="13 14">
    <name type="scientific">Saccharothrix coeruleofusca</name>
    <dbReference type="NCBI Taxonomy" id="33919"/>
    <lineage>
        <taxon>Bacteria</taxon>
        <taxon>Bacillati</taxon>
        <taxon>Actinomycetota</taxon>
        <taxon>Actinomycetes</taxon>
        <taxon>Pseudonocardiales</taxon>
        <taxon>Pseudonocardiaceae</taxon>
        <taxon>Saccharothrix</taxon>
    </lineage>
</organism>
<proteinExistence type="inferred from homology"/>
<feature type="transmembrane region" description="Helical" evidence="12">
    <location>
        <begin position="411"/>
        <end position="431"/>
    </location>
</feature>
<feature type="transmembrane region" description="Helical" evidence="12">
    <location>
        <begin position="277"/>
        <end position="302"/>
    </location>
</feature>
<dbReference type="GO" id="GO:0005886">
    <property type="term" value="C:plasma membrane"/>
    <property type="evidence" value="ECO:0007669"/>
    <property type="project" value="UniProtKB-SubCell"/>
</dbReference>
<comment type="similarity">
    <text evidence="2 11">Belongs to the sodium:solute symporter (SSF) (TC 2.A.21) family.</text>
</comment>
<dbReference type="Gene3D" id="1.20.1730.10">
    <property type="entry name" value="Sodium/glucose cotransporter"/>
    <property type="match status" value="1"/>
</dbReference>
<feature type="transmembrane region" description="Helical" evidence="12">
    <location>
        <begin position="43"/>
        <end position="69"/>
    </location>
</feature>
<keyword evidence="5 12" id="KW-0812">Transmembrane</keyword>
<dbReference type="PROSITE" id="PS50283">
    <property type="entry name" value="NA_SOLUT_SYMP_3"/>
    <property type="match status" value="1"/>
</dbReference>
<evidence type="ECO:0000256" key="5">
    <source>
        <dbReference type="ARBA" id="ARBA00022692"/>
    </source>
</evidence>
<accession>A0A918EDW3</accession>
<evidence type="ECO:0000256" key="7">
    <source>
        <dbReference type="ARBA" id="ARBA00023053"/>
    </source>
</evidence>
<dbReference type="PANTHER" id="PTHR42985">
    <property type="entry name" value="SODIUM-COUPLED MONOCARBOXYLATE TRANSPORTER"/>
    <property type="match status" value="1"/>
</dbReference>
<reference evidence="13" key="2">
    <citation type="submission" date="2020-09" db="EMBL/GenBank/DDBJ databases">
        <authorList>
            <person name="Sun Q."/>
            <person name="Ohkuma M."/>
        </authorList>
    </citation>
    <scope>NUCLEOTIDE SEQUENCE</scope>
    <source>
        <strain evidence="13">JCM 3313</strain>
    </source>
</reference>
<evidence type="ECO:0000256" key="4">
    <source>
        <dbReference type="ARBA" id="ARBA00022475"/>
    </source>
</evidence>
<gene>
    <name evidence="13" type="ORF">GCM10010185_19280</name>
</gene>
<keyword evidence="3" id="KW-0813">Transport</keyword>
<feature type="transmembrane region" description="Helical" evidence="12">
    <location>
        <begin position="191"/>
        <end position="209"/>
    </location>
</feature>